<keyword evidence="5" id="KW-1185">Reference proteome</keyword>
<evidence type="ECO:0000313" key="4">
    <source>
        <dbReference type="EMBL" id="NYF43631.1"/>
    </source>
</evidence>
<dbReference type="RefSeq" id="WP_179827236.1">
    <property type="nucleotide sequence ID" value="NZ_JACCCO010000003.1"/>
</dbReference>
<keyword evidence="3" id="KW-0732">Signal</keyword>
<reference evidence="4 5" key="1">
    <citation type="submission" date="2020-07" db="EMBL/GenBank/DDBJ databases">
        <title>Sequencing the genomes of 1000 actinobacteria strains.</title>
        <authorList>
            <person name="Klenk H.-P."/>
        </authorList>
    </citation>
    <scope>NUCLEOTIDE SEQUENCE [LARGE SCALE GENOMIC DNA]</scope>
    <source>
        <strain evidence="4 5">DSM 45763</strain>
    </source>
</reference>
<dbReference type="Proteomes" id="UP000576393">
    <property type="component" value="Unassembled WGS sequence"/>
</dbReference>
<feature type="transmembrane region" description="Helical" evidence="2">
    <location>
        <begin position="158"/>
        <end position="178"/>
    </location>
</feature>
<feature type="compositionally biased region" description="Gly residues" evidence="1">
    <location>
        <begin position="124"/>
        <end position="134"/>
    </location>
</feature>
<name>A0A852VAX6_9ACTN</name>
<feature type="compositionally biased region" description="Acidic residues" evidence="1">
    <location>
        <begin position="74"/>
        <end position="84"/>
    </location>
</feature>
<evidence type="ECO:0000256" key="2">
    <source>
        <dbReference type="SAM" id="Phobius"/>
    </source>
</evidence>
<keyword evidence="2" id="KW-1133">Transmembrane helix</keyword>
<dbReference type="AlphaFoldDB" id="A0A852VAX6"/>
<feature type="region of interest" description="Disordered" evidence="1">
    <location>
        <begin position="29"/>
        <end position="52"/>
    </location>
</feature>
<organism evidence="4 5">
    <name type="scientific">Streptosporangium sandarakinum</name>
    <dbReference type="NCBI Taxonomy" id="1260955"/>
    <lineage>
        <taxon>Bacteria</taxon>
        <taxon>Bacillati</taxon>
        <taxon>Actinomycetota</taxon>
        <taxon>Actinomycetes</taxon>
        <taxon>Streptosporangiales</taxon>
        <taxon>Streptosporangiaceae</taxon>
        <taxon>Streptosporangium</taxon>
    </lineage>
</organism>
<sequence>MTRRHAVPILLAAALAGAPVLGTAGAVAAASAAQPPSHEMQPYPPRPFGPGDFFDDLADAALLEALANANERDPDAEDEDEDPLDLLVRPTKAADDVPPGDGFDPTRGLGGGDGDDDDDDDDCGGGCGGGGCGPGCEARKQVSSQAAELPFTGAPVGLIAAAGGGLLAVGATGILLSVRRRRSSDAG</sequence>
<feature type="compositionally biased region" description="Acidic residues" evidence="1">
    <location>
        <begin position="113"/>
        <end position="123"/>
    </location>
</feature>
<comment type="caution">
    <text evidence="4">The sequence shown here is derived from an EMBL/GenBank/DDBJ whole genome shotgun (WGS) entry which is preliminary data.</text>
</comment>
<evidence type="ECO:0008006" key="6">
    <source>
        <dbReference type="Google" id="ProtNLM"/>
    </source>
</evidence>
<feature type="region of interest" description="Disordered" evidence="1">
    <location>
        <begin position="64"/>
        <end position="145"/>
    </location>
</feature>
<evidence type="ECO:0000313" key="5">
    <source>
        <dbReference type="Proteomes" id="UP000576393"/>
    </source>
</evidence>
<proteinExistence type="predicted"/>
<evidence type="ECO:0000256" key="1">
    <source>
        <dbReference type="SAM" id="MobiDB-lite"/>
    </source>
</evidence>
<gene>
    <name evidence="4" type="ORF">HDA43_005858</name>
</gene>
<keyword evidence="2" id="KW-0472">Membrane</keyword>
<evidence type="ECO:0000256" key="3">
    <source>
        <dbReference type="SAM" id="SignalP"/>
    </source>
</evidence>
<accession>A0A852VAX6</accession>
<dbReference type="EMBL" id="JACCCO010000003">
    <property type="protein sequence ID" value="NYF43631.1"/>
    <property type="molecule type" value="Genomic_DNA"/>
</dbReference>
<protein>
    <recommendedName>
        <fullName evidence="6">Gram-positive cocci surface proteins LPxTG domain-containing protein</fullName>
    </recommendedName>
</protein>
<keyword evidence="2" id="KW-0812">Transmembrane</keyword>
<feature type="chain" id="PRO_5039687887" description="Gram-positive cocci surface proteins LPxTG domain-containing protein" evidence="3">
    <location>
        <begin position="29"/>
        <end position="187"/>
    </location>
</feature>
<feature type="signal peptide" evidence="3">
    <location>
        <begin position="1"/>
        <end position="28"/>
    </location>
</feature>